<evidence type="ECO:0000256" key="4">
    <source>
        <dbReference type="ARBA" id="ARBA00022729"/>
    </source>
</evidence>
<keyword evidence="5" id="KW-0378">Hydrolase</keyword>
<keyword evidence="8" id="KW-1015">Disulfide bond</keyword>
<evidence type="ECO:0000256" key="3">
    <source>
        <dbReference type="ARBA" id="ARBA00022723"/>
    </source>
</evidence>
<keyword evidence="3" id="KW-0479">Metal-binding</keyword>
<dbReference type="Gene3D" id="3.40.390.10">
    <property type="entry name" value="Collagenase (Catalytic Domain)"/>
    <property type="match status" value="1"/>
</dbReference>
<keyword evidence="7 10" id="KW-0482">Metalloprotease</keyword>
<dbReference type="PANTHER" id="PTHR47466:SF1">
    <property type="entry name" value="METALLOPROTEASE MEP1 (AFU_ORTHOLOGUE AFUA_1G07730)-RELATED"/>
    <property type="match status" value="1"/>
</dbReference>
<comment type="caution">
    <text evidence="10">The sequence shown here is derived from an EMBL/GenBank/DDBJ whole genome shotgun (WGS) entry which is preliminary data.</text>
</comment>
<dbReference type="PANTHER" id="PTHR47466">
    <property type="match status" value="1"/>
</dbReference>
<evidence type="ECO:0000256" key="6">
    <source>
        <dbReference type="ARBA" id="ARBA00022833"/>
    </source>
</evidence>
<organism evidence="10 11">
    <name type="scientific">Micromonospora sonneratiae</name>
    <dbReference type="NCBI Taxonomy" id="1184706"/>
    <lineage>
        <taxon>Bacteria</taxon>
        <taxon>Bacillati</taxon>
        <taxon>Actinomycetota</taxon>
        <taxon>Actinomycetes</taxon>
        <taxon>Micromonosporales</taxon>
        <taxon>Micromonosporaceae</taxon>
        <taxon>Micromonospora</taxon>
    </lineage>
</organism>
<dbReference type="InterPro" id="IPR024079">
    <property type="entry name" value="MetalloPept_cat_dom_sf"/>
</dbReference>
<keyword evidence="11" id="KW-1185">Reference proteome</keyword>
<evidence type="ECO:0000313" key="10">
    <source>
        <dbReference type="EMBL" id="MFD1326020.1"/>
    </source>
</evidence>
<keyword evidence="6" id="KW-0862">Zinc</keyword>
<evidence type="ECO:0000256" key="7">
    <source>
        <dbReference type="ARBA" id="ARBA00023049"/>
    </source>
</evidence>
<protein>
    <submittedName>
        <fullName evidence="10">Zinc metalloprotease</fullName>
    </submittedName>
</protein>
<dbReference type="RefSeq" id="WP_377579091.1">
    <property type="nucleotide sequence ID" value="NZ_JBHTMP010000111.1"/>
</dbReference>
<evidence type="ECO:0000259" key="9">
    <source>
        <dbReference type="Pfam" id="PF05572"/>
    </source>
</evidence>
<evidence type="ECO:0000256" key="5">
    <source>
        <dbReference type="ARBA" id="ARBA00022801"/>
    </source>
</evidence>
<comment type="similarity">
    <text evidence="1">Belongs to the peptidase M43B family.</text>
</comment>
<dbReference type="GO" id="GO:0008237">
    <property type="term" value="F:metallopeptidase activity"/>
    <property type="evidence" value="ECO:0007669"/>
    <property type="project" value="UniProtKB-KW"/>
</dbReference>
<proteinExistence type="inferred from homology"/>
<evidence type="ECO:0000256" key="8">
    <source>
        <dbReference type="ARBA" id="ARBA00023157"/>
    </source>
</evidence>
<keyword evidence="2" id="KW-0645">Protease</keyword>
<dbReference type="SUPFAM" id="SSF55486">
    <property type="entry name" value="Metalloproteases ('zincins'), catalytic domain"/>
    <property type="match status" value="1"/>
</dbReference>
<accession>A0ABW3YP07</accession>
<evidence type="ECO:0000256" key="2">
    <source>
        <dbReference type="ARBA" id="ARBA00022670"/>
    </source>
</evidence>
<dbReference type="CDD" id="cd04275">
    <property type="entry name" value="ZnMc_pappalysin_like"/>
    <property type="match status" value="1"/>
</dbReference>
<reference evidence="11" key="1">
    <citation type="journal article" date="2019" name="Int. J. Syst. Evol. Microbiol.">
        <title>The Global Catalogue of Microorganisms (GCM) 10K type strain sequencing project: providing services to taxonomists for standard genome sequencing and annotation.</title>
        <authorList>
            <consortium name="The Broad Institute Genomics Platform"/>
            <consortium name="The Broad Institute Genome Sequencing Center for Infectious Disease"/>
            <person name="Wu L."/>
            <person name="Ma J."/>
        </authorList>
    </citation>
    <scope>NUCLEOTIDE SEQUENCE [LARGE SCALE GENOMIC DNA]</scope>
    <source>
        <strain evidence="11">JCM 31037</strain>
    </source>
</reference>
<evidence type="ECO:0000313" key="11">
    <source>
        <dbReference type="Proteomes" id="UP001597260"/>
    </source>
</evidence>
<dbReference type="InterPro" id="IPR008754">
    <property type="entry name" value="Peptidase_M43"/>
</dbReference>
<name>A0ABW3YP07_9ACTN</name>
<feature type="domain" description="Peptidase M43 pregnancy-associated plasma-A" evidence="9">
    <location>
        <begin position="151"/>
        <end position="293"/>
    </location>
</feature>
<dbReference type="EMBL" id="JBHTMP010000111">
    <property type="protein sequence ID" value="MFD1326020.1"/>
    <property type="molecule type" value="Genomic_DNA"/>
</dbReference>
<evidence type="ECO:0000256" key="1">
    <source>
        <dbReference type="ARBA" id="ARBA00008721"/>
    </source>
</evidence>
<keyword evidence="4" id="KW-0732">Signal</keyword>
<gene>
    <name evidence="10" type="ORF">ACFQ4H_33575</name>
</gene>
<sequence length="422" mass="44947">MTGLSASAGRCGTMPVHRRLLDTAPGYIATRADIEDFTFQECRRRRAEPPRVVRVPVVVHVVWHDEAQNISDDQVHSQITVLNADFRKRNADLTKVPQVWQSVVGDARVEFALATTDPNGAPTSGITRTRTGTTAFDTDDAVKSAATGGVDAWPAGTYLNIWACQLGGGVLGYAQFPGGPAATDGVVVLHSSFGTTGTAAAPFNGGRTTTHEVGHWLNLRHIWGDDGEGCGGDDFVADTPNQGGPNYGKPTWPTMSCQNGPDGDMFMNFMDYTDDDAMCCFTVGQAARMAACLAGPRASLAAGDADPPVDQRPTGDAAPPAALFRRWVHVREEDTPGVRVYRRADLPLPPARGRDGIEFHPDGTFVDLRPGPVDAPVGATGRWSADGDGCRLELTYPNGRAAACLHIVTVDENVLCLRPLAG</sequence>
<dbReference type="Proteomes" id="UP001597260">
    <property type="component" value="Unassembled WGS sequence"/>
</dbReference>
<dbReference type="Pfam" id="PF05572">
    <property type="entry name" value="Peptidase_M43"/>
    <property type="match status" value="1"/>
</dbReference>